<accession>A0A9R0SNM7</accession>
<feature type="domain" description="KIB1-4 beta-propeller" evidence="1">
    <location>
        <begin position="83"/>
        <end position="318"/>
    </location>
</feature>
<reference evidence="2 3" key="1">
    <citation type="submission" date="2017-09" db="EMBL/GenBank/DDBJ databases">
        <authorList>
            <consortium name="International Durum Wheat Genome Sequencing Consortium (IDWGSC)"/>
            <person name="Milanesi L."/>
        </authorList>
    </citation>
    <scope>NUCLEOTIDE SEQUENCE [LARGE SCALE GENOMIC DNA]</scope>
    <source>
        <strain evidence="3">cv. Svevo</strain>
    </source>
</reference>
<dbReference type="Pfam" id="PF03478">
    <property type="entry name" value="Beta-prop_KIB1-4"/>
    <property type="match status" value="1"/>
</dbReference>
<keyword evidence="3" id="KW-1185">Reference proteome</keyword>
<evidence type="ECO:0000313" key="3">
    <source>
        <dbReference type="Proteomes" id="UP000324705"/>
    </source>
</evidence>
<gene>
    <name evidence="2" type="ORF">TRITD_4Av1G232070</name>
</gene>
<proteinExistence type="predicted"/>
<dbReference type="Gramene" id="TRITD4Av1G232070.2">
    <property type="protein sequence ID" value="TRITD4Av1G232070.2"/>
    <property type="gene ID" value="TRITD4Av1G232070"/>
</dbReference>
<sequence length="352" mass="39894">MILRTWLCMMEAARYRPWSDLLPELLNLVLKRLPSLADRVRLRAVCHPWRSNCLLQPLPVPFPWLTLPDGTFLCIPGGEVHRMPAVPDGVSCRGSIDNWLFLMSSDDACTLMNPFSKTTLELPNLVSVWQRKPPMATYSLRDNRQPLYHPYDVAFFDGKLYVVSSTGKLFILEFRSNLGSIPNIKCVIESLGVCLGVPECVSREKVCTFRLYLVECGGRLLMVQRFIRHLGPLCRDNIFENMQTIGFVVVEADLHSEPCRWRMISELGGHALFVGKHGSKSLPARECSGSQEDCIYFICDYAHPKFSMSPFHDSGVYNMRNGRITPLMSQTAAPAHDACQWRPTWVFHAGAV</sequence>
<dbReference type="PANTHER" id="PTHR33110:SF36">
    <property type="entry name" value="OS06G0148600 PROTEIN"/>
    <property type="match status" value="1"/>
</dbReference>
<evidence type="ECO:0000313" key="2">
    <source>
        <dbReference type="EMBL" id="VAH98118.1"/>
    </source>
</evidence>
<organism evidence="2 3">
    <name type="scientific">Triticum turgidum subsp. durum</name>
    <name type="common">Durum wheat</name>
    <name type="synonym">Triticum durum</name>
    <dbReference type="NCBI Taxonomy" id="4567"/>
    <lineage>
        <taxon>Eukaryota</taxon>
        <taxon>Viridiplantae</taxon>
        <taxon>Streptophyta</taxon>
        <taxon>Embryophyta</taxon>
        <taxon>Tracheophyta</taxon>
        <taxon>Spermatophyta</taxon>
        <taxon>Magnoliopsida</taxon>
        <taxon>Liliopsida</taxon>
        <taxon>Poales</taxon>
        <taxon>Poaceae</taxon>
        <taxon>BOP clade</taxon>
        <taxon>Pooideae</taxon>
        <taxon>Triticodae</taxon>
        <taxon>Triticeae</taxon>
        <taxon>Triticinae</taxon>
        <taxon>Triticum</taxon>
    </lineage>
</organism>
<dbReference type="PANTHER" id="PTHR33110">
    <property type="entry name" value="F-BOX/KELCH-REPEAT PROTEIN-RELATED"/>
    <property type="match status" value="1"/>
</dbReference>
<protein>
    <recommendedName>
        <fullName evidence="1">KIB1-4 beta-propeller domain-containing protein</fullName>
    </recommendedName>
</protein>
<name>A0A9R0SNM7_TRITD</name>
<dbReference type="Proteomes" id="UP000324705">
    <property type="component" value="Chromosome 4A"/>
</dbReference>
<dbReference type="EMBL" id="LT934117">
    <property type="protein sequence ID" value="VAH98118.1"/>
    <property type="molecule type" value="Genomic_DNA"/>
</dbReference>
<evidence type="ECO:0000259" key="1">
    <source>
        <dbReference type="Pfam" id="PF03478"/>
    </source>
</evidence>
<dbReference type="AlphaFoldDB" id="A0A9R0SNM7"/>
<dbReference type="InterPro" id="IPR005174">
    <property type="entry name" value="KIB1-4_b-propeller"/>
</dbReference>